<sequence length="223" mass="25118">MKWLHHFAASIPNGVSPTNRHLLIFYGHGSHVALGTIQEARSLRIDLLTLPAHTSNRLQPLDVPFKSYFKEERRKWITEKHRIDIKRAELAELGSKAFKKALTSENIKSSFERTGIWPLNSNALNEDMGPSKTFDTSFQDEVGATENMLQLAGVGLEIGEDVEMVPNTQLGQELEVQHIGIDLNDNIDKQSTSPIERSQFEEPLTMPTQASPPDWMKEAAFNL</sequence>
<organism evidence="3 4">
    <name type="scientific">Taxus chinensis</name>
    <name type="common">Chinese yew</name>
    <name type="synonym">Taxus wallichiana var. chinensis</name>
    <dbReference type="NCBI Taxonomy" id="29808"/>
    <lineage>
        <taxon>Eukaryota</taxon>
        <taxon>Viridiplantae</taxon>
        <taxon>Streptophyta</taxon>
        <taxon>Embryophyta</taxon>
        <taxon>Tracheophyta</taxon>
        <taxon>Spermatophyta</taxon>
        <taxon>Pinopsida</taxon>
        <taxon>Pinidae</taxon>
        <taxon>Conifers II</taxon>
        <taxon>Cupressales</taxon>
        <taxon>Taxaceae</taxon>
        <taxon>Taxus</taxon>
    </lineage>
</organism>
<accession>A0AA38FUK2</accession>
<dbReference type="GO" id="GO:0003676">
    <property type="term" value="F:nucleic acid binding"/>
    <property type="evidence" value="ECO:0007669"/>
    <property type="project" value="InterPro"/>
</dbReference>
<name>A0AA38FUK2_TAXCH</name>
<evidence type="ECO:0000313" key="3">
    <source>
        <dbReference type="EMBL" id="KAH9310328.1"/>
    </source>
</evidence>
<feature type="non-terminal residue" evidence="3">
    <location>
        <position position="223"/>
    </location>
</feature>
<feature type="region of interest" description="Disordered" evidence="1">
    <location>
        <begin position="188"/>
        <end position="213"/>
    </location>
</feature>
<dbReference type="AlphaFoldDB" id="A0AA38FUK2"/>
<evidence type="ECO:0000259" key="2">
    <source>
        <dbReference type="Pfam" id="PF03184"/>
    </source>
</evidence>
<dbReference type="EMBL" id="JAHRHJ020000007">
    <property type="protein sequence ID" value="KAH9310328.1"/>
    <property type="molecule type" value="Genomic_DNA"/>
</dbReference>
<feature type="domain" description="DDE-1" evidence="2">
    <location>
        <begin position="2"/>
        <end position="81"/>
    </location>
</feature>
<protein>
    <recommendedName>
        <fullName evidence="2">DDE-1 domain-containing protein</fullName>
    </recommendedName>
</protein>
<dbReference type="InterPro" id="IPR004875">
    <property type="entry name" value="DDE_SF_endonuclease_dom"/>
</dbReference>
<proteinExistence type="predicted"/>
<evidence type="ECO:0000313" key="4">
    <source>
        <dbReference type="Proteomes" id="UP000824469"/>
    </source>
</evidence>
<dbReference type="Pfam" id="PF03184">
    <property type="entry name" value="DDE_1"/>
    <property type="match status" value="1"/>
</dbReference>
<reference evidence="3 4" key="1">
    <citation type="journal article" date="2021" name="Nat. Plants">
        <title>The Taxus genome provides insights into paclitaxel biosynthesis.</title>
        <authorList>
            <person name="Xiong X."/>
            <person name="Gou J."/>
            <person name="Liao Q."/>
            <person name="Li Y."/>
            <person name="Zhou Q."/>
            <person name="Bi G."/>
            <person name="Li C."/>
            <person name="Du R."/>
            <person name="Wang X."/>
            <person name="Sun T."/>
            <person name="Guo L."/>
            <person name="Liang H."/>
            <person name="Lu P."/>
            <person name="Wu Y."/>
            <person name="Zhang Z."/>
            <person name="Ro D.K."/>
            <person name="Shang Y."/>
            <person name="Huang S."/>
            <person name="Yan J."/>
        </authorList>
    </citation>
    <scope>NUCLEOTIDE SEQUENCE [LARGE SCALE GENOMIC DNA]</scope>
    <source>
        <strain evidence="3">Ta-2019</strain>
    </source>
</reference>
<gene>
    <name evidence="3" type="ORF">KI387_044733</name>
</gene>
<evidence type="ECO:0000256" key="1">
    <source>
        <dbReference type="SAM" id="MobiDB-lite"/>
    </source>
</evidence>
<keyword evidence="4" id="KW-1185">Reference proteome</keyword>
<comment type="caution">
    <text evidence="3">The sequence shown here is derived from an EMBL/GenBank/DDBJ whole genome shotgun (WGS) entry which is preliminary data.</text>
</comment>
<dbReference type="Proteomes" id="UP000824469">
    <property type="component" value="Unassembled WGS sequence"/>
</dbReference>